<feature type="transmembrane region" description="Helical" evidence="1">
    <location>
        <begin position="18"/>
        <end position="35"/>
    </location>
</feature>
<feature type="non-terminal residue" evidence="2">
    <location>
        <position position="1"/>
    </location>
</feature>
<protein>
    <submittedName>
        <fullName evidence="2">Phosphatidate cytidylyltransferase</fullName>
    </submittedName>
</protein>
<sequence length="184" mass="21298">HFTATLSTITFPYLFDDHWYVLFLAVVFFILLFISRHRTYLKSIHDIQRISVGSFLLPVAIYITFLLAYKLNDFFLFILPMLVLAICDPIAGILGINLQQYNHRIRIFKHTFEKTWLGSTAFFISCLIISIIALYFNQGHLNLNTFMVAVVVAFVSTIAELFSWKGVDNLFIPLSVFIVLFLML</sequence>
<keyword evidence="1" id="KW-1133">Transmembrane helix</keyword>
<keyword evidence="1" id="KW-0812">Transmembrane</keyword>
<reference evidence="2" key="1">
    <citation type="journal article" date="2020" name="mSystems">
        <title>Genome- and Community-Level Interaction Insights into Carbon Utilization and Element Cycling Functions of Hydrothermarchaeota in Hydrothermal Sediment.</title>
        <authorList>
            <person name="Zhou Z."/>
            <person name="Liu Y."/>
            <person name="Xu W."/>
            <person name="Pan J."/>
            <person name="Luo Z.H."/>
            <person name="Li M."/>
        </authorList>
    </citation>
    <scope>NUCLEOTIDE SEQUENCE [LARGE SCALE GENOMIC DNA]</scope>
    <source>
        <strain evidence="2">SpSt-1217</strain>
    </source>
</reference>
<feature type="transmembrane region" description="Helical" evidence="1">
    <location>
        <begin position="166"/>
        <end position="183"/>
    </location>
</feature>
<feature type="transmembrane region" description="Helical" evidence="1">
    <location>
        <begin position="116"/>
        <end position="135"/>
    </location>
</feature>
<gene>
    <name evidence="2" type="ORF">ENN90_15595</name>
</gene>
<comment type="caution">
    <text evidence="2">The sequence shown here is derived from an EMBL/GenBank/DDBJ whole genome shotgun (WGS) entry which is preliminary data.</text>
</comment>
<proteinExistence type="predicted"/>
<accession>A0A831LE27</accession>
<organism evidence="2">
    <name type="scientific">Mariniphaga anaerophila</name>
    <dbReference type="NCBI Taxonomy" id="1484053"/>
    <lineage>
        <taxon>Bacteria</taxon>
        <taxon>Pseudomonadati</taxon>
        <taxon>Bacteroidota</taxon>
        <taxon>Bacteroidia</taxon>
        <taxon>Marinilabiliales</taxon>
        <taxon>Prolixibacteraceae</taxon>
        <taxon>Mariniphaga</taxon>
    </lineage>
</organism>
<dbReference type="AlphaFoldDB" id="A0A831LE27"/>
<keyword evidence="1" id="KW-0472">Membrane</keyword>
<keyword evidence="2" id="KW-0808">Transferase</keyword>
<evidence type="ECO:0000256" key="1">
    <source>
        <dbReference type="SAM" id="Phobius"/>
    </source>
</evidence>
<feature type="transmembrane region" description="Helical" evidence="1">
    <location>
        <begin position="47"/>
        <end position="68"/>
    </location>
</feature>
<name>A0A831LE27_9BACT</name>
<feature type="transmembrane region" description="Helical" evidence="1">
    <location>
        <begin position="74"/>
        <end position="96"/>
    </location>
</feature>
<dbReference type="GO" id="GO:0016779">
    <property type="term" value="F:nucleotidyltransferase activity"/>
    <property type="evidence" value="ECO:0007669"/>
    <property type="project" value="UniProtKB-KW"/>
</dbReference>
<dbReference type="EMBL" id="DSDK01000874">
    <property type="protein sequence ID" value="HDR53019.1"/>
    <property type="molecule type" value="Genomic_DNA"/>
</dbReference>
<keyword evidence="2" id="KW-0548">Nucleotidyltransferase</keyword>
<dbReference type="Proteomes" id="UP000886047">
    <property type="component" value="Unassembled WGS sequence"/>
</dbReference>
<evidence type="ECO:0000313" key="2">
    <source>
        <dbReference type="EMBL" id="HDR53019.1"/>
    </source>
</evidence>
<feature type="transmembrane region" description="Helical" evidence="1">
    <location>
        <begin position="141"/>
        <end position="159"/>
    </location>
</feature>